<dbReference type="AlphaFoldDB" id="A0AAW2Z0C6"/>
<dbReference type="CDD" id="cd02440">
    <property type="entry name" value="AdoMet_MTases"/>
    <property type="match status" value="1"/>
</dbReference>
<sequence>MNNSCIDKGTSKCDEWNKVVDEHKSFSDIVTSFAKKTLSIADFPPSNIQLQEGQDNKIRILDVACGMGEVVLVAQELCCPKKFHFIATDFSEEMIRQVGNCLKKKSINNIETAVMDAANMSTLCSDSFDYVICQFAIDHFYSPQESVNEMTRLLKPNGTCVIATWKYTDVMTLIEQAADLTVGSDWRENSEGIATSHAHRFADESKLIQIANSAGLRNVNVSGVSMKFNVGCLEKSYPVISRNPIADQILSRLDEDGREKFRLNFLKVSQDKIDSNGNLHLEIHTNIMRATKF</sequence>
<dbReference type="GO" id="GO:0032259">
    <property type="term" value="P:methylation"/>
    <property type="evidence" value="ECO:0007669"/>
    <property type="project" value="UniProtKB-KW"/>
</dbReference>
<organism evidence="2 3">
    <name type="scientific">Acrasis kona</name>
    <dbReference type="NCBI Taxonomy" id="1008807"/>
    <lineage>
        <taxon>Eukaryota</taxon>
        <taxon>Discoba</taxon>
        <taxon>Heterolobosea</taxon>
        <taxon>Tetramitia</taxon>
        <taxon>Eutetramitia</taxon>
        <taxon>Acrasidae</taxon>
        <taxon>Acrasis</taxon>
    </lineage>
</organism>
<dbReference type="EMBL" id="JAOPGA020000904">
    <property type="protein sequence ID" value="KAL0482875.1"/>
    <property type="molecule type" value="Genomic_DNA"/>
</dbReference>
<reference evidence="2 3" key="1">
    <citation type="submission" date="2024-03" db="EMBL/GenBank/DDBJ databases">
        <title>The Acrasis kona genome and developmental transcriptomes reveal deep origins of eukaryotic multicellular pathways.</title>
        <authorList>
            <person name="Sheikh S."/>
            <person name="Fu C.-J."/>
            <person name="Brown M.W."/>
            <person name="Baldauf S.L."/>
        </authorList>
    </citation>
    <scope>NUCLEOTIDE SEQUENCE [LARGE SCALE GENOMIC DNA]</scope>
    <source>
        <strain evidence="2 3">ATCC MYA-3509</strain>
    </source>
</reference>
<dbReference type="GO" id="GO:0008168">
    <property type="term" value="F:methyltransferase activity"/>
    <property type="evidence" value="ECO:0007669"/>
    <property type="project" value="UniProtKB-KW"/>
</dbReference>
<name>A0AAW2Z0C6_9EUKA</name>
<keyword evidence="2" id="KW-0489">Methyltransferase</keyword>
<evidence type="ECO:0000259" key="1">
    <source>
        <dbReference type="Pfam" id="PF13847"/>
    </source>
</evidence>
<dbReference type="InterPro" id="IPR025714">
    <property type="entry name" value="Methyltranfer_dom"/>
</dbReference>
<dbReference type="SUPFAM" id="SSF53335">
    <property type="entry name" value="S-adenosyl-L-methionine-dependent methyltransferases"/>
    <property type="match status" value="1"/>
</dbReference>
<dbReference type="Gene3D" id="3.40.50.150">
    <property type="entry name" value="Vaccinia Virus protein VP39"/>
    <property type="match status" value="1"/>
</dbReference>
<evidence type="ECO:0000313" key="3">
    <source>
        <dbReference type="Proteomes" id="UP001431209"/>
    </source>
</evidence>
<dbReference type="InterPro" id="IPR029063">
    <property type="entry name" value="SAM-dependent_MTases_sf"/>
</dbReference>
<dbReference type="PANTHER" id="PTHR43591">
    <property type="entry name" value="METHYLTRANSFERASE"/>
    <property type="match status" value="1"/>
</dbReference>
<comment type="caution">
    <text evidence="2">The sequence shown here is derived from an EMBL/GenBank/DDBJ whole genome shotgun (WGS) entry which is preliminary data.</text>
</comment>
<proteinExistence type="predicted"/>
<protein>
    <submittedName>
        <fullName evidence="2">SAM-dependent methyltransferase</fullName>
    </submittedName>
</protein>
<dbReference type="Pfam" id="PF13847">
    <property type="entry name" value="Methyltransf_31"/>
    <property type="match status" value="1"/>
</dbReference>
<dbReference type="PANTHER" id="PTHR43591:SF24">
    <property type="entry name" value="2-METHOXY-6-POLYPRENYL-1,4-BENZOQUINOL METHYLASE, MITOCHONDRIAL"/>
    <property type="match status" value="1"/>
</dbReference>
<gene>
    <name evidence="2" type="ORF">AKO1_014197</name>
</gene>
<dbReference type="Proteomes" id="UP001431209">
    <property type="component" value="Unassembled WGS sequence"/>
</dbReference>
<keyword evidence="3" id="KW-1185">Reference proteome</keyword>
<keyword evidence="2" id="KW-0808">Transferase</keyword>
<accession>A0AAW2Z0C6</accession>
<feature type="domain" description="Methyltransferase" evidence="1">
    <location>
        <begin position="55"/>
        <end position="176"/>
    </location>
</feature>
<evidence type="ECO:0000313" key="2">
    <source>
        <dbReference type="EMBL" id="KAL0482875.1"/>
    </source>
</evidence>